<reference evidence="4 5" key="1">
    <citation type="submission" date="2023-01" db="EMBL/GenBank/DDBJ databases">
        <title>Novel diversity within Roseofilum (Cyanobacteria; Desertifilaceae) from marine benthic mats with descriptions of four novel species.</title>
        <authorList>
            <person name="Wang Y."/>
            <person name="Berthold D.E."/>
            <person name="Hu J."/>
            <person name="Lefler F.W."/>
            <person name="Laughinghouse H.D. IV."/>
        </authorList>
    </citation>
    <scope>NUCLEOTIDE SEQUENCE [LARGE SCALE GENOMIC DNA]</scope>
    <source>
        <strain evidence="4 5">BLCC-M154</strain>
    </source>
</reference>
<dbReference type="SUPFAM" id="SSF53850">
    <property type="entry name" value="Periplasmic binding protein-like II"/>
    <property type="match status" value="1"/>
</dbReference>
<name>A0ABT7AT42_9CYAN</name>
<dbReference type="EMBL" id="JAQOSP010000080">
    <property type="protein sequence ID" value="MDJ1170083.1"/>
    <property type="molecule type" value="Genomic_DNA"/>
</dbReference>
<comment type="similarity">
    <text evidence="1">Belongs to the phosphate/phosphite/phosphonate binding protein family.</text>
</comment>
<dbReference type="PROSITE" id="PS51257">
    <property type="entry name" value="PROKAR_LIPOPROTEIN"/>
    <property type="match status" value="1"/>
</dbReference>
<dbReference type="PANTHER" id="PTHR35841">
    <property type="entry name" value="PHOSPHONATES-BINDING PERIPLASMIC PROTEIN"/>
    <property type="match status" value="1"/>
</dbReference>
<protein>
    <submittedName>
        <fullName evidence="4">Phosphate/phosphite/phosphonate ABC transporter substrate-binding protein</fullName>
    </submittedName>
</protein>
<dbReference type="Pfam" id="PF12974">
    <property type="entry name" value="Phosphonate-bd"/>
    <property type="match status" value="1"/>
</dbReference>
<evidence type="ECO:0000256" key="3">
    <source>
        <dbReference type="SAM" id="MobiDB-lite"/>
    </source>
</evidence>
<feature type="compositionally biased region" description="Basic and acidic residues" evidence="3">
    <location>
        <begin position="48"/>
        <end position="57"/>
    </location>
</feature>
<organism evidence="4 5">
    <name type="scientific">Roseofilum acuticapitatum BLCC-M154</name>
    <dbReference type="NCBI Taxonomy" id="3022444"/>
    <lineage>
        <taxon>Bacteria</taxon>
        <taxon>Bacillati</taxon>
        <taxon>Cyanobacteriota</taxon>
        <taxon>Cyanophyceae</taxon>
        <taxon>Desertifilales</taxon>
        <taxon>Desertifilaceae</taxon>
        <taxon>Roseofilum</taxon>
        <taxon>Roseofilum acuticapitatum</taxon>
    </lineage>
</organism>
<comment type="caution">
    <text evidence="4">The sequence shown here is derived from an EMBL/GenBank/DDBJ whole genome shotgun (WGS) entry which is preliminary data.</text>
</comment>
<evidence type="ECO:0000256" key="2">
    <source>
        <dbReference type="ARBA" id="ARBA00022729"/>
    </source>
</evidence>
<dbReference type="RefSeq" id="WP_283753840.1">
    <property type="nucleotide sequence ID" value="NZ_JAQOSP010000080.1"/>
</dbReference>
<accession>A0ABT7AT42</accession>
<dbReference type="Gene3D" id="3.40.190.10">
    <property type="entry name" value="Periplasmic binding protein-like II"/>
    <property type="match status" value="2"/>
</dbReference>
<feature type="region of interest" description="Disordered" evidence="3">
    <location>
        <begin position="30"/>
        <end position="57"/>
    </location>
</feature>
<dbReference type="PANTHER" id="PTHR35841:SF1">
    <property type="entry name" value="PHOSPHONATES-BINDING PERIPLASMIC PROTEIN"/>
    <property type="match status" value="1"/>
</dbReference>
<dbReference type="InterPro" id="IPR005770">
    <property type="entry name" value="PhnD"/>
</dbReference>
<dbReference type="NCBIfam" id="TIGR01098">
    <property type="entry name" value="3A0109s03R"/>
    <property type="match status" value="1"/>
</dbReference>
<evidence type="ECO:0000313" key="4">
    <source>
        <dbReference type="EMBL" id="MDJ1170083.1"/>
    </source>
</evidence>
<evidence type="ECO:0000313" key="5">
    <source>
        <dbReference type="Proteomes" id="UP001235303"/>
    </source>
</evidence>
<keyword evidence="5" id="KW-1185">Reference proteome</keyword>
<evidence type="ECO:0000256" key="1">
    <source>
        <dbReference type="ARBA" id="ARBA00007162"/>
    </source>
</evidence>
<gene>
    <name evidence="4" type="primary">phnD</name>
    <name evidence="4" type="ORF">PMG71_11650</name>
</gene>
<sequence length="348" mass="38516">MNATQRIGINPVSLLLIGGAVFLSLAGCSPSQNPPKEPKETVQTPQEECDRPEPMDERYCDRNQNLVADPPEDPEQWVNPDTLIFAYLPIPDAAKYESVWAEFITHLSETTGKTVQFLALDSKADQLQALKEGQLHIAGFSTSTVPIAVNQAGFIPFAMMAASDGTFGYEMEIITHISSPLDNLESLSGGQLAFTDPNSYSGYILPRALLEAGYNLKGDRDYQAIFSGSQEKSILGIQNQTYEAAAIANDVLQLMCNRQEADCSQFRSLYQSQTFPNAAYGYAYNLDPELVKAIEKAFLTFNWSGTGLEREFSGTGEDKFIPIDYQIDWSQIRTIQEAQGVDYQLPED</sequence>
<proteinExistence type="inferred from homology"/>
<keyword evidence="2" id="KW-0732">Signal</keyword>
<dbReference type="Proteomes" id="UP001235303">
    <property type="component" value="Unassembled WGS sequence"/>
</dbReference>